<reference evidence="5 6" key="1">
    <citation type="submission" date="2020-06" db="EMBL/GenBank/DDBJ databases">
        <title>Actinomadura xiongansis sp. nov., isolated from soil of Baiyangdian.</title>
        <authorList>
            <person name="Zhang X."/>
        </authorList>
    </citation>
    <scope>NUCLEOTIDE SEQUENCE [LARGE SCALE GENOMIC DNA]</scope>
    <source>
        <strain evidence="5 6">HBUM206468</strain>
    </source>
</reference>
<dbReference type="Pfam" id="PF01022">
    <property type="entry name" value="HTH_5"/>
    <property type="match status" value="1"/>
</dbReference>
<dbReference type="PANTHER" id="PTHR33154">
    <property type="entry name" value="TRANSCRIPTIONAL REGULATOR, ARSR FAMILY"/>
    <property type="match status" value="1"/>
</dbReference>
<accession>A0ABR7LRL8</accession>
<keyword evidence="3" id="KW-0804">Transcription</keyword>
<dbReference type="Proteomes" id="UP000805614">
    <property type="component" value="Unassembled WGS sequence"/>
</dbReference>
<dbReference type="PANTHER" id="PTHR33154:SF33">
    <property type="entry name" value="TRANSCRIPTIONAL REPRESSOR SDPR"/>
    <property type="match status" value="1"/>
</dbReference>
<dbReference type="InterPro" id="IPR036390">
    <property type="entry name" value="WH_DNA-bd_sf"/>
</dbReference>
<dbReference type="PROSITE" id="PS50987">
    <property type="entry name" value="HTH_ARSR_2"/>
    <property type="match status" value="1"/>
</dbReference>
<organism evidence="5 6">
    <name type="scientific">Actinomadura alba</name>
    <dbReference type="NCBI Taxonomy" id="406431"/>
    <lineage>
        <taxon>Bacteria</taxon>
        <taxon>Bacillati</taxon>
        <taxon>Actinomycetota</taxon>
        <taxon>Actinomycetes</taxon>
        <taxon>Streptosporangiales</taxon>
        <taxon>Thermomonosporaceae</taxon>
        <taxon>Actinomadura</taxon>
    </lineage>
</organism>
<evidence type="ECO:0000256" key="2">
    <source>
        <dbReference type="ARBA" id="ARBA00023125"/>
    </source>
</evidence>
<proteinExistence type="predicted"/>
<keyword evidence="1" id="KW-0805">Transcription regulation</keyword>
<dbReference type="NCBIfam" id="NF033788">
    <property type="entry name" value="HTH_metalloreg"/>
    <property type="match status" value="1"/>
</dbReference>
<dbReference type="SUPFAM" id="SSF46785">
    <property type="entry name" value="Winged helix' DNA-binding domain"/>
    <property type="match status" value="1"/>
</dbReference>
<dbReference type="PRINTS" id="PR00778">
    <property type="entry name" value="HTHARSR"/>
</dbReference>
<dbReference type="CDD" id="cd00090">
    <property type="entry name" value="HTH_ARSR"/>
    <property type="match status" value="1"/>
</dbReference>
<dbReference type="InterPro" id="IPR051081">
    <property type="entry name" value="HTH_MetalResp_TranReg"/>
</dbReference>
<comment type="caution">
    <text evidence="5">The sequence shown here is derived from an EMBL/GenBank/DDBJ whole genome shotgun (WGS) entry which is preliminary data.</text>
</comment>
<dbReference type="SMART" id="SM00418">
    <property type="entry name" value="HTH_ARSR"/>
    <property type="match status" value="1"/>
</dbReference>
<keyword evidence="6" id="KW-1185">Reference proteome</keyword>
<gene>
    <name evidence="5" type="ORF">HKK74_18120</name>
</gene>
<dbReference type="InterPro" id="IPR036388">
    <property type="entry name" value="WH-like_DNA-bd_sf"/>
</dbReference>
<protein>
    <submittedName>
        <fullName evidence="5">Winged helix-turn-helix transcriptional regulator</fullName>
    </submittedName>
</protein>
<name>A0ABR7LRL8_9ACTN</name>
<dbReference type="RefSeq" id="WP_187244392.1">
    <property type="nucleotide sequence ID" value="NZ_BAAAOK010000005.1"/>
</dbReference>
<evidence type="ECO:0000256" key="3">
    <source>
        <dbReference type="ARBA" id="ARBA00023163"/>
    </source>
</evidence>
<dbReference type="InterPro" id="IPR001845">
    <property type="entry name" value="HTH_ArsR_DNA-bd_dom"/>
</dbReference>
<keyword evidence="2" id="KW-0238">DNA-binding</keyword>
<evidence type="ECO:0000256" key="1">
    <source>
        <dbReference type="ARBA" id="ARBA00023015"/>
    </source>
</evidence>
<evidence type="ECO:0000313" key="6">
    <source>
        <dbReference type="Proteomes" id="UP000805614"/>
    </source>
</evidence>
<sequence length="117" mass="13001">MPPQRSGLDADVVFRALAEPRRRAILSLVASVELPAGKIAEHFDVSRSAISQHLQVLKDAGLITERRDGTRRLYRASEVTLVELRTFLEGLWRQSFELARDVLQETPPHKGESAAAG</sequence>
<evidence type="ECO:0000313" key="5">
    <source>
        <dbReference type="EMBL" id="MBC6467396.1"/>
    </source>
</evidence>
<feature type="domain" description="HTH arsR-type" evidence="4">
    <location>
        <begin position="2"/>
        <end position="99"/>
    </location>
</feature>
<dbReference type="InterPro" id="IPR011991">
    <property type="entry name" value="ArsR-like_HTH"/>
</dbReference>
<evidence type="ECO:0000259" key="4">
    <source>
        <dbReference type="PROSITE" id="PS50987"/>
    </source>
</evidence>
<dbReference type="Gene3D" id="1.10.10.10">
    <property type="entry name" value="Winged helix-like DNA-binding domain superfamily/Winged helix DNA-binding domain"/>
    <property type="match status" value="1"/>
</dbReference>
<dbReference type="EMBL" id="JABVEC010000012">
    <property type="protein sequence ID" value="MBC6467396.1"/>
    <property type="molecule type" value="Genomic_DNA"/>
</dbReference>